<dbReference type="SMART" id="SM00116">
    <property type="entry name" value="CBS"/>
    <property type="match status" value="2"/>
</dbReference>
<accession>A0A9J7BVB1</accession>
<keyword evidence="11" id="KW-1185">Reference proteome</keyword>
<dbReference type="InterPro" id="IPR035474">
    <property type="entry name" value="SIS_Kpsf"/>
</dbReference>
<feature type="site" description="Catalytically relevant" evidence="6">
    <location>
        <position position="160"/>
    </location>
</feature>
<dbReference type="CDD" id="cd04604">
    <property type="entry name" value="CBS_pair_SIS_assoc"/>
    <property type="match status" value="1"/>
</dbReference>
<evidence type="ECO:0000256" key="6">
    <source>
        <dbReference type="PIRSR" id="PIRSR004692-3"/>
    </source>
</evidence>
<evidence type="ECO:0000256" key="3">
    <source>
        <dbReference type="ARBA" id="ARBA00023122"/>
    </source>
</evidence>
<dbReference type="RefSeq" id="WP_260796253.1">
    <property type="nucleotide sequence ID" value="NZ_CP093313.1"/>
</dbReference>
<dbReference type="InterPro" id="IPR046348">
    <property type="entry name" value="SIS_dom_sf"/>
</dbReference>
<dbReference type="Pfam" id="PF00571">
    <property type="entry name" value="CBS"/>
    <property type="match status" value="2"/>
</dbReference>
<dbReference type="InterPro" id="IPR000644">
    <property type="entry name" value="CBS_dom"/>
</dbReference>
<dbReference type="EMBL" id="CP093313">
    <property type="protein sequence ID" value="UWZ86615.1"/>
    <property type="molecule type" value="Genomic_DNA"/>
</dbReference>
<dbReference type="AlphaFoldDB" id="A0A9J7BVB1"/>
<gene>
    <name evidence="10" type="ORF">MOP44_11875</name>
</gene>
<protein>
    <submittedName>
        <fullName evidence="10">KpsF/GutQ family sugar-phosphate isomerase</fullName>
    </submittedName>
</protein>
<reference evidence="10" key="1">
    <citation type="submission" date="2021-04" db="EMBL/GenBank/DDBJ databases">
        <title>Phylogenetic analysis of Acidobacteriaceae.</title>
        <authorList>
            <person name="Qiu L."/>
            <person name="Zhang Q."/>
        </authorList>
    </citation>
    <scope>NUCLEOTIDE SEQUENCE</scope>
    <source>
        <strain evidence="10">DSM 25168</strain>
    </source>
</reference>
<dbReference type="NCBIfam" id="TIGR00393">
    <property type="entry name" value="kpsF"/>
    <property type="match status" value="1"/>
</dbReference>
<dbReference type="InterPro" id="IPR004800">
    <property type="entry name" value="KdsD/KpsF-type"/>
</dbReference>
<feature type="domain" description="CBS" evidence="8">
    <location>
        <begin position="217"/>
        <end position="276"/>
    </location>
</feature>
<evidence type="ECO:0000313" key="10">
    <source>
        <dbReference type="EMBL" id="UWZ86615.1"/>
    </source>
</evidence>
<sequence>MTPKQHADCPESEALTPAALVRTEAAALEALASRLEGPMASAFDRAVELILNCGTCNGRVVVTGMGKSGIIAQKIAATLSSTGSPALFLHPAEAVHGDLGVLMPGDVVIALSASGETEEILRLLATLKRKGDALISFCCNLSSTLATASDVVLDCGVEREACGMNLAPTASTTAMLALGDALAVAVSLRKGFRPEDFAELHPGGKLGKRLASVRDLMHAGEGIPVVSPATPMTDVIYEMSSKKLGMTTVQESGRLVGVISDGDLRRLLEHEGGAALSKTAGEAMNPHPRTIAVGELAARALSILEERKITSLIVVDQDQHVEGVLHLHDLWGMELI</sequence>
<evidence type="ECO:0000256" key="1">
    <source>
        <dbReference type="ARBA" id="ARBA00008165"/>
    </source>
</evidence>
<dbReference type="GO" id="GO:0046872">
    <property type="term" value="F:metal ion binding"/>
    <property type="evidence" value="ECO:0007669"/>
    <property type="project" value="UniProtKB-KW"/>
</dbReference>
<dbReference type="PANTHER" id="PTHR42745:SF1">
    <property type="entry name" value="ARABINOSE 5-PHOSPHATE ISOMERASE KDSD"/>
    <property type="match status" value="1"/>
</dbReference>
<feature type="domain" description="CBS" evidence="8">
    <location>
        <begin position="284"/>
        <end position="336"/>
    </location>
</feature>
<keyword evidence="5" id="KW-0862">Zinc</keyword>
<proteinExistence type="inferred from homology"/>
<dbReference type="Proteomes" id="UP001059380">
    <property type="component" value="Chromosome"/>
</dbReference>
<dbReference type="GO" id="GO:1901135">
    <property type="term" value="P:carbohydrate derivative metabolic process"/>
    <property type="evidence" value="ECO:0007669"/>
    <property type="project" value="InterPro"/>
</dbReference>
<keyword evidence="10" id="KW-0413">Isomerase</keyword>
<keyword evidence="3 7" id="KW-0129">CBS domain</keyword>
<dbReference type="GO" id="GO:0097367">
    <property type="term" value="F:carbohydrate derivative binding"/>
    <property type="evidence" value="ECO:0007669"/>
    <property type="project" value="InterPro"/>
</dbReference>
<evidence type="ECO:0000259" key="9">
    <source>
        <dbReference type="PROSITE" id="PS51464"/>
    </source>
</evidence>
<comment type="similarity">
    <text evidence="1 4">Belongs to the SIS family. GutQ/KpsF subfamily.</text>
</comment>
<keyword evidence="5" id="KW-0479">Metal-binding</keyword>
<feature type="site" description="Catalytically relevant" evidence="6">
    <location>
        <position position="67"/>
    </location>
</feature>
<feature type="site" description="Catalytically relevant" evidence="6">
    <location>
        <position position="119"/>
    </location>
</feature>
<dbReference type="InterPro" id="IPR050986">
    <property type="entry name" value="GutQ/KpsF_isomerases"/>
</dbReference>
<dbReference type="GO" id="GO:0019146">
    <property type="term" value="F:arabinose-5-phosphate isomerase activity"/>
    <property type="evidence" value="ECO:0007669"/>
    <property type="project" value="UniProtKB-ARBA"/>
</dbReference>
<keyword evidence="2" id="KW-0677">Repeat</keyword>
<name>A0A9J7BVB1_9BACT</name>
<dbReference type="SUPFAM" id="SSF53697">
    <property type="entry name" value="SIS domain"/>
    <property type="match status" value="1"/>
</dbReference>
<evidence type="ECO:0000256" key="7">
    <source>
        <dbReference type="PROSITE-ProRule" id="PRU00703"/>
    </source>
</evidence>
<dbReference type="GO" id="GO:0005975">
    <property type="term" value="P:carbohydrate metabolic process"/>
    <property type="evidence" value="ECO:0007669"/>
    <property type="project" value="InterPro"/>
</dbReference>
<dbReference type="FunFam" id="3.40.50.10490:FF:000011">
    <property type="entry name" value="Arabinose 5-phosphate isomerase"/>
    <property type="match status" value="1"/>
</dbReference>
<feature type="binding site" evidence="5">
    <location>
        <position position="90"/>
    </location>
    <ligand>
        <name>Zn(2+)</name>
        <dbReference type="ChEBI" id="CHEBI:29105"/>
    </ligand>
</feature>
<dbReference type="CDD" id="cd05014">
    <property type="entry name" value="SIS_Kpsf"/>
    <property type="match status" value="1"/>
</dbReference>
<dbReference type="Gene3D" id="3.40.50.10490">
    <property type="entry name" value="Glucose-6-phosphate isomerase like protein, domain 1"/>
    <property type="match status" value="1"/>
</dbReference>
<evidence type="ECO:0000256" key="4">
    <source>
        <dbReference type="PIRNR" id="PIRNR004692"/>
    </source>
</evidence>
<evidence type="ECO:0000256" key="2">
    <source>
        <dbReference type="ARBA" id="ARBA00022737"/>
    </source>
</evidence>
<dbReference type="InterPro" id="IPR001347">
    <property type="entry name" value="SIS_dom"/>
</dbReference>
<dbReference type="Pfam" id="PF01380">
    <property type="entry name" value="SIS"/>
    <property type="match status" value="1"/>
</dbReference>
<dbReference type="PIRSF" id="PIRSF004692">
    <property type="entry name" value="KdsD_KpsF"/>
    <property type="match status" value="1"/>
</dbReference>
<organism evidence="10 11">
    <name type="scientific">Occallatibacter riparius</name>
    <dbReference type="NCBI Taxonomy" id="1002689"/>
    <lineage>
        <taxon>Bacteria</taxon>
        <taxon>Pseudomonadati</taxon>
        <taxon>Acidobacteriota</taxon>
        <taxon>Terriglobia</taxon>
        <taxon>Terriglobales</taxon>
        <taxon>Acidobacteriaceae</taxon>
        <taxon>Occallatibacter</taxon>
    </lineage>
</organism>
<dbReference type="KEGG" id="orp:MOP44_11875"/>
<feature type="domain" description="SIS" evidence="9">
    <location>
        <begin position="46"/>
        <end position="192"/>
    </location>
</feature>
<dbReference type="PROSITE" id="PS51371">
    <property type="entry name" value="CBS"/>
    <property type="match status" value="2"/>
</dbReference>
<evidence type="ECO:0000313" key="11">
    <source>
        <dbReference type="Proteomes" id="UP001059380"/>
    </source>
</evidence>
<evidence type="ECO:0000256" key="5">
    <source>
        <dbReference type="PIRSR" id="PIRSR004692-2"/>
    </source>
</evidence>
<dbReference type="PROSITE" id="PS51464">
    <property type="entry name" value="SIS"/>
    <property type="match status" value="1"/>
</dbReference>
<feature type="site" description="Catalytically relevant" evidence="6">
    <location>
        <position position="201"/>
    </location>
</feature>
<dbReference type="InterPro" id="IPR046342">
    <property type="entry name" value="CBS_dom_sf"/>
</dbReference>
<dbReference type="Gene3D" id="3.10.580.10">
    <property type="entry name" value="CBS-domain"/>
    <property type="match status" value="1"/>
</dbReference>
<dbReference type="PANTHER" id="PTHR42745">
    <property type="match status" value="1"/>
</dbReference>
<evidence type="ECO:0000259" key="8">
    <source>
        <dbReference type="PROSITE" id="PS51371"/>
    </source>
</evidence>